<dbReference type="CDD" id="cd06661">
    <property type="entry name" value="GGCT_like"/>
    <property type="match status" value="1"/>
</dbReference>
<comment type="caution">
    <text evidence="2">The sequence shown here is derived from an EMBL/GenBank/DDBJ whole genome shotgun (WGS) entry which is preliminary data.</text>
</comment>
<evidence type="ECO:0000259" key="1">
    <source>
        <dbReference type="Pfam" id="PF06094"/>
    </source>
</evidence>
<protein>
    <recommendedName>
        <fullName evidence="1">Gamma-glutamylcyclotransferase AIG2-like domain-containing protein</fullName>
    </recommendedName>
</protein>
<organism evidence="2 3">
    <name type="scientific">Brevundimonas faecalis</name>
    <dbReference type="NCBI Taxonomy" id="947378"/>
    <lineage>
        <taxon>Bacteria</taxon>
        <taxon>Pseudomonadati</taxon>
        <taxon>Pseudomonadota</taxon>
        <taxon>Alphaproteobacteria</taxon>
        <taxon>Caulobacterales</taxon>
        <taxon>Caulobacteraceae</taxon>
        <taxon>Brevundimonas</taxon>
    </lineage>
</organism>
<gene>
    <name evidence="2" type="ORF">ABIE19_002188</name>
</gene>
<dbReference type="RefSeq" id="WP_354089215.1">
    <property type="nucleotide sequence ID" value="NZ_JBEPTF010000002.1"/>
</dbReference>
<reference evidence="2 3" key="1">
    <citation type="submission" date="2024-06" db="EMBL/GenBank/DDBJ databases">
        <title>Sorghum-associated microbial communities from plants grown in Nebraska, USA.</title>
        <authorList>
            <person name="Schachtman D."/>
        </authorList>
    </citation>
    <scope>NUCLEOTIDE SEQUENCE [LARGE SCALE GENOMIC DNA]</scope>
    <source>
        <strain evidence="2 3">2814</strain>
    </source>
</reference>
<dbReference type="InterPro" id="IPR036568">
    <property type="entry name" value="GGCT-like_sf"/>
</dbReference>
<proteinExistence type="predicted"/>
<evidence type="ECO:0000313" key="2">
    <source>
        <dbReference type="EMBL" id="MET4684258.1"/>
    </source>
</evidence>
<keyword evidence="3" id="KW-1185">Reference proteome</keyword>
<accession>A0ABV2RD98</accession>
<evidence type="ECO:0000313" key="3">
    <source>
        <dbReference type="Proteomes" id="UP001549313"/>
    </source>
</evidence>
<dbReference type="InterPro" id="IPR009288">
    <property type="entry name" value="AIG2-like_dom"/>
</dbReference>
<dbReference type="InterPro" id="IPR013024">
    <property type="entry name" value="GGCT-like"/>
</dbReference>
<dbReference type="EMBL" id="JBEPTF010000002">
    <property type="protein sequence ID" value="MET4684258.1"/>
    <property type="molecule type" value="Genomic_DNA"/>
</dbReference>
<dbReference type="Gene3D" id="3.10.490.10">
    <property type="entry name" value="Gamma-glutamyl cyclotransferase-like"/>
    <property type="match status" value="1"/>
</dbReference>
<name>A0ABV2RD98_9CAUL</name>
<dbReference type="Pfam" id="PF06094">
    <property type="entry name" value="GGACT"/>
    <property type="match status" value="1"/>
</dbReference>
<feature type="domain" description="Gamma-glutamylcyclotransferase AIG2-like" evidence="1">
    <location>
        <begin position="6"/>
        <end position="111"/>
    </location>
</feature>
<sequence>MTDILLFSYGTLQDPEVQKANFGRLLEGTADRLLGFVLSEVEITDPRVIAESGLSRHPILQPSDDLADAIEGTAFRITGDELRAADAYESADYRRVLAPLASGLEAWVYIAA</sequence>
<dbReference type="SUPFAM" id="SSF110857">
    <property type="entry name" value="Gamma-glutamyl cyclotransferase-like"/>
    <property type="match status" value="1"/>
</dbReference>
<dbReference type="Proteomes" id="UP001549313">
    <property type="component" value="Unassembled WGS sequence"/>
</dbReference>